<keyword evidence="4" id="KW-0808">Transferase</keyword>
<evidence type="ECO:0000313" key="13">
    <source>
        <dbReference type="EMBL" id="EDQ90123.1"/>
    </source>
</evidence>
<evidence type="ECO:0000256" key="2">
    <source>
        <dbReference type="ARBA" id="ARBA00005985"/>
    </source>
</evidence>
<comment type="similarity">
    <text evidence="2">Belongs to the UbiA prenyltransferase family.</text>
</comment>
<dbReference type="HAMAP" id="MF_00154">
    <property type="entry name" value="CyoE_CtaB"/>
    <property type="match status" value="1"/>
</dbReference>
<evidence type="ECO:0000313" key="14">
    <source>
        <dbReference type="Proteomes" id="UP000001357"/>
    </source>
</evidence>
<dbReference type="CDD" id="cd13957">
    <property type="entry name" value="PT_UbiA_Cox10"/>
    <property type="match status" value="1"/>
</dbReference>
<keyword evidence="7 12" id="KW-1133">Transmembrane helix</keyword>
<dbReference type="AlphaFoldDB" id="A9UWY6"/>
<dbReference type="GO" id="GO:0008495">
    <property type="term" value="F:protoheme IX farnesyltransferase activity"/>
    <property type="evidence" value="ECO:0000318"/>
    <property type="project" value="GO_Central"/>
</dbReference>
<organism evidence="13 14">
    <name type="scientific">Monosiga brevicollis</name>
    <name type="common">Choanoflagellate</name>
    <dbReference type="NCBI Taxonomy" id="81824"/>
    <lineage>
        <taxon>Eukaryota</taxon>
        <taxon>Choanoflagellata</taxon>
        <taxon>Craspedida</taxon>
        <taxon>Salpingoecidae</taxon>
        <taxon>Monosiga</taxon>
    </lineage>
</organism>
<keyword evidence="10 12" id="KW-0472">Membrane</keyword>
<dbReference type="GO" id="GO:0006784">
    <property type="term" value="P:heme A biosynthetic process"/>
    <property type="evidence" value="ECO:0000318"/>
    <property type="project" value="GO_Central"/>
</dbReference>
<dbReference type="Pfam" id="PF01040">
    <property type="entry name" value="UbiA"/>
    <property type="match status" value="1"/>
</dbReference>
<evidence type="ECO:0000256" key="9">
    <source>
        <dbReference type="ARBA" id="ARBA00023133"/>
    </source>
</evidence>
<keyword evidence="5 12" id="KW-0812">Transmembrane</keyword>
<feature type="transmembrane region" description="Helical" evidence="12">
    <location>
        <begin position="219"/>
        <end position="239"/>
    </location>
</feature>
<name>A9UWY6_MONBE</name>
<dbReference type="PROSITE" id="PS00943">
    <property type="entry name" value="UBIA"/>
    <property type="match status" value="1"/>
</dbReference>
<proteinExistence type="inferred from homology"/>
<evidence type="ECO:0000256" key="10">
    <source>
        <dbReference type="ARBA" id="ARBA00023136"/>
    </source>
</evidence>
<dbReference type="Gene3D" id="1.10.357.140">
    <property type="entry name" value="UbiA prenyltransferase"/>
    <property type="match status" value="1"/>
</dbReference>
<dbReference type="NCBIfam" id="TIGR01473">
    <property type="entry name" value="cyoE_ctaB"/>
    <property type="match status" value="1"/>
</dbReference>
<dbReference type="Proteomes" id="UP000001357">
    <property type="component" value="Unassembled WGS sequence"/>
</dbReference>
<evidence type="ECO:0000256" key="12">
    <source>
        <dbReference type="SAM" id="Phobius"/>
    </source>
</evidence>
<accession>A9UWY6</accession>
<keyword evidence="14" id="KW-1185">Reference proteome</keyword>
<sequence length="304" mass="32969">ETQSWAPTKQLALKELPGAYARLTKLKLSALVLLTEMGGFALAPGAFDWSAFGVTAAGTALCVAAANTYNQWIEIPYDAQMQRTKNRPLVSGEISPFRAWMFGTACGISGVALLAAAVNPTVALLGAGNIILYAGVYTPLKRHTLYNTWVGSLVGAIPPLMGWAAVTGSIDPQALVLAGVLFAWQFPHFNALSWNLRPDYSRAGYRMMSVTDPMLCRRVALRYTAALFPICIGSTLMGLTDTAFLVDSSLINAYFTYKAIQFYREGTDTSARKLFFASLWHLPATMLLLLLHKATDGPLALLFS</sequence>
<dbReference type="FunFam" id="1.10.357.140:FF:000004">
    <property type="entry name" value="Protoheme IX farnesyltransferase, mitochondrial"/>
    <property type="match status" value="1"/>
</dbReference>
<evidence type="ECO:0000256" key="4">
    <source>
        <dbReference type="ARBA" id="ARBA00022679"/>
    </source>
</evidence>
<feature type="non-terminal residue" evidence="13">
    <location>
        <position position="1"/>
    </location>
</feature>
<comment type="subcellular location">
    <subcellularLocation>
        <location evidence="1">Mitochondrion membrane</location>
        <topology evidence="1">Multi-pass membrane protein</topology>
    </subcellularLocation>
</comment>
<protein>
    <recommendedName>
        <fullName evidence="3">Protoheme IX farnesyltransferase, mitochondrial</fullName>
    </recommendedName>
    <alternativeName>
        <fullName evidence="11">Heme O synthase</fullName>
    </alternativeName>
</protein>
<evidence type="ECO:0000256" key="1">
    <source>
        <dbReference type="ARBA" id="ARBA00004225"/>
    </source>
</evidence>
<dbReference type="RefSeq" id="XP_001744890.1">
    <property type="nucleotide sequence ID" value="XM_001744838.1"/>
</dbReference>
<dbReference type="InterPro" id="IPR006369">
    <property type="entry name" value="Protohaem_IX_farnesylTrfase"/>
</dbReference>
<feature type="transmembrane region" description="Helical" evidence="12">
    <location>
        <begin position="122"/>
        <end position="140"/>
    </location>
</feature>
<keyword evidence="8" id="KW-0496">Mitochondrion</keyword>
<reference evidence="13 14" key="1">
    <citation type="journal article" date="2008" name="Nature">
        <title>The genome of the choanoflagellate Monosiga brevicollis and the origin of metazoans.</title>
        <authorList>
            <consortium name="JGI Sequencing"/>
            <person name="King N."/>
            <person name="Westbrook M.J."/>
            <person name="Young S.L."/>
            <person name="Kuo A."/>
            <person name="Abedin M."/>
            <person name="Chapman J."/>
            <person name="Fairclough S."/>
            <person name="Hellsten U."/>
            <person name="Isogai Y."/>
            <person name="Letunic I."/>
            <person name="Marr M."/>
            <person name="Pincus D."/>
            <person name="Putnam N."/>
            <person name="Rokas A."/>
            <person name="Wright K.J."/>
            <person name="Zuzow R."/>
            <person name="Dirks W."/>
            <person name="Good M."/>
            <person name="Goodstein D."/>
            <person name="Lemons D."/>
            <person name="Li W."/>
            <person name="Lyons J.B."/>
            <person name="Morris A."/>
            <person name="Nichols S."/>
            <person name="Richter D.J."/>
            <person name="Salamov A."/>
            <person name="Bork P."/>
            <person name="Lim W.A."/>
            <person name="Manning G."/>
            <person name="Miller W.T."/>
            <person name="McGinnis W."/>
            <person name="Shapiro H."/>
            <person name="Tjian R."/>
            <person name="Grigoriev I.V."/>
            <person name="Rokhsar D."/>
        </authorList>
    </citation>
    <scope>NUCLEOTIDE SEQUENCE [LARGE SCALE GENOMIC DNA]</scope>
    <source>
        <strain evidence="14">MX1 / ATCC 50154</strain>
    </source>
</reference>
<dbReference type="GO" id="GO:0031966">
    <property type="term" value="C:mitochondrial membrane"/>
    <property type="evidence" value="ECO:0007669"/>
    <property type="project" value="UniProtKB-SubCell"/>
</dbReference>
<evidence type="ECO:0000256" key="8">
    <source>
        <dbReference type="ARBA" id="ARBA00023128"/>
    </source>
</evidence>
<keyword evidence="6" id="KW-0809">Transit peptide</keyword>
<dbReference type="FunCoup" id="A9UWY6">
    <property type="interactions" value="1074"/>
</dbReference>
<dbReference type="OMA" id="HFWAIGW"/>
<evidence type="ECO:0000256" key="7">
    <source>
        <dbReference type="ARBA" id="ARBA00022989"/>
    </source>
</evidence>
<dbReference type="STRING" id="81824.A9UWY6"/>
<evidence type="ECO:0000256" key="5">
    <source>
        <dbReference type="ARBA" id="ARBA00022692"/>
    </source>
</evidence>
<dbReference type="KEGG" id="mbr:MONBRDRAFT_16299"/>
<feature type="transmembrane region" description="Helical" evidence="12">
    <location>
        <begin position="97"/>
        <end position="116"/>
    </location>
</feature>
<evidence type="ECO:0000256" key="3">
    <source>
        <dbReference type="ARBA" id="ARBA00016335"/>
    </source>
</evidence>
<evidence type="ECO:0000256" key="6">
    <source>
        <dbReference type="ARBA" id="ARBA00022946"/>
    </source>
</evidence>
<keyword evidence="9" id="KW-0350">Heme biosynthesis</keyword>
<feature type="transmembrane region" description="Helical" evidence="12">
    <location>
        <begin position="149"/>
        <end position="170"/>
    </location>
</feature>
<dbReference type="EMBL" id="CH991548">
    <property type="protein sequence ID" value="EDQ90123.1"/>
    <property type="molecule type" value="Genomic_DNA"/>
</dbReference>
<gene>
    <name evidence="13" type="ORF">MONBRDRAFT_16299</name>
</gene>
<dbReference type="InterPro" id="IPR044878">
    <property type="entry name" value="UbiA_sf"/>
</dbReference>
<evidence type="ECO:0000256" key="11">
    <source>
        <dbReference type="ARBA" id="ARBA00030253"/>
    </source>
</evidence>
<dbReference type="PANTHER" id="PTHR43448:SF2">
    <property type="entry name" value="PROTOHEME IX FARNESYLTRANSFERASE, MITOCHONDRIAL"/>
    <property type="match status" value="1"/>
</dbReference>
<dbReference type="InterPro" id="IPR030470">
    <property type="entry name" value="UbiA_prenylTrfase_CS"/>
</dbReference>
<dbReference type="InterPro" id="IPR000537">
    <property type="entry name" value="UbiA_prenyltransferase"/>
</dbReference>
<dbReference type="GO" id="GO:0005739">
    <property type="term" value="C:mitochondrion"/>
    <property type="evidence" value="ECO:0000318"/>
    <property type="project" value="GO_Central"/>
</dbReference>
<dbReference type="eggNOG" id="KOG1380">
    <property type="taxonomic scope" value="Eukaryota"/>
</dbReference>
<feature type="transmembrane region" description="Helical" evidence="12">
    <location>
        <begin position="176"/>
        <end position="198"/>
    </location>
</feature>
<dbReference type="GeneID" id="5890173"/>
<dbReference type="InParanoid" id="A9UWY6"/>
<dbReference type="PANTHER" id="PTHR43448">
    <property type="entry name" value="PROTOHEME IX FARNESYLTRANSFERASE, MITOCHONDRIAL"/>
    <property type="match status" value="1"/>
</dbReference>